<proteinExistence type="predicted"/>
<dbReference type="OrthoDB" id="7816979at2"/>
<dbReference type="KEGG" id="pye:A6J80_06010"/>
<gene>
    <name evidence="1" type="ORF">A6J80_06010</name>
    <name evidence="4" type="ORF">FOB51_18430</name>
    <name evidence="3" type="ORF">PY32053_02289</name>
    <name evidence="2" type="ORF">PYTT13_01085</name>
</gene>
<dbReference type="Proteomes" id="UP000229314">
    <property type="component" value="Chromosome"/>
</dbReference>
<dbReference type="AlphaFoldDB" id="A0A1V0GQ79"/>
<dbReference type="Proteomes" id="UP000191257">
    <property type="component" value="Chromosome"/>
</dbReference>
<evidence type="ECO:0000313" key="2">
    <source>
        <dbReference type="EMBL" id="ATQ54536.1"/>
    </source>
</evidence>
<dbReference type="eggNOG" id="ENOG502Z7JV">
    <property type="taxonomic scope" value="Bacteria"/>
</dbReference>
<reference evidence="4 8" key="6">
    <citation type="submission" date="2019-09" db="EMBL/GenBank/DDBJ databases">
        <title>FDA dAtabase for Regulatory Grade micrObial Sequences (FDA-ARGOS): Supporting development and validation of Infectious Disease Dx tests.</title>
        <authorList>
            <person name="Sciortino C."/>
            <person name="Tallon L."/>
            <person name="Sadzewicz L."/>
            <person name="Vavikolanu K."/>
            <person name="Mehta A."/>
            <person name="Aluvathingal J."/>
            <person name="Nadendla S."/>
            <person name="Nandy P."/>
            <person name="Geyer C."/>
            <person name="Yan Y."/>
            <person name="Sichtig H."/>
        </authorList>
    </citation>
    <scope>NUCLEOTIDE SEQUENCE [LARGE SCALE GENOMIC DNA]</scope>
    <source>
        <strain evidence="4 8">FDAARGOS_643</strain>
    </source>
</reference>
<reference evidence="2 6" key="2">
    <citation type="submission" date="2017-10" db="EMBL/GenBank/DDBJ databases">
        <title>Complete genome sequence of Paracoccus yeei TT13 isolated from human skin.</title>
        <authorList>
            <person name="Lee K."/>
            <person name="Lim J.Y."/>
            <person name="Hwang I."/>
        </authorList>
    </citation>
    <scope>NUCLEOTIDE SEQUENCE [LARGE SCALE GENOMIC DNA]</scope>
    <source>
        <strain evidence="2 6">TT13</strain>
    </source>
</reference>
<sequence length="291" mass="32398">MQVVFHCGVHGTDLSRMVKTLMQNRDWLLKNRIEALPPNKHREIFNDALTALRGGPATPDMEQVMLDAILDTDQPERVIFSTPTFLGKAERAISAEGLYAAAGEKMAALANLFPSAEVEFFLAMKNPATLLPFVFAQDGSGRYEDVMAGIDPERLRWAPAIRRIQAAIPGLRLVLWCHEDTSLIWPEVVRRIATMPSDVPLKAGLQILGDILRPEGIQMIHDEMAKQERLTVDSRRAIFSAALARHALPEQMEIEVSLPGWTQDLVDRLSDLYDEDVAQIAALPGIEFIAP</sequence>
<reference evidence="5" key="1">
    <citation type="submission" date="2017-03" db="EMBL/GenBank/DDBJ databases">
        <title>FDA dAtabase for Regulatory Grade micrObial Sequences (FDA-ARGOS): Supporting development and validation of Infectious Disease Dx tests.</title>
        <authorList>
            <person name="Campos J."/>
            <person name="Goldberg B."/>
            <person name="Tallon L."/>
            <person name="Sadzewicz L."/>
            <person name="Sengamalay N."/>
            <person name="Ott S."/>
            <person name="Godinez A."/>
            <person name="Nagaraj S."/>
            <person name="Vyas G."/>
            <person name="Aluvathingal J."/>
            <person name="Nadendla S."/>
            <person name="Geyer C."/>
            <person name="Nandy P."/>
            <person name="Hobson J."/>
            <person name="Sichtig H."/>
        </authorList>
    </citation>
    <scope>NUCLEOTIDE SEQUENCE [LARGE SCALE GENOMIC DNA]</scope>
    <source>
        <strain evidence="5">FDAARGOS_252</strain>
    </source>
</reference>
<organism evidence="1 5">
    <name type="scientific">Paracoccus yeei</name>
    <dbReference type="NCBI Taxonomy" id="147645"/>
    <lineage>
        <taxon>Bacteria</taxon>
        <taxon>Pseudomonadati</taxon>
        <taxon>Pseudomonadota</taxon>
        <taxon>Alphaproteobacteria</taxon>
        <taxon>Rhodobacterales</taxon>
        <taxon>Paracoccaceae</taxon>
        <taxon>Paracoccus</taxon>
    </lineage>
</organism>
<evidence type="ECO:0000313" key="7">
    <source>
        <dbReference type="Proteomes" id="UP000272010"/>
    </source>
</evidence>
<keyword evidence="5" id="KW-1185">Reference proteome</keyword>
<dbReference type="RefSeq" id="WP_028719825.1">
    <property type="nucleotide sequence ID" value="NZ_CAJGAB010000003.1"/>
</dbReference>
<dbReference type="Proteomes" id="UP000324507">
    <property type="component" value="Chromosome"/>
</dbReference>
<evidence type="ECO:0000313" key="6">
    <source>
        <dbReference type="Proteomes" id="UP000229314"/>
    </source>
</evidence>
<dbReference type="Proteomes" id="UP000272010">
    <property type="component" value="Chromosome"/>
</dbReference>
<evidence type="ECO:0000313" key="4">
    <source>
        <dbReference type="EMBL" id="QEU09820.1"/>
    </source>
</evidence>
<reference evidence="1" key="3">
    <citation type="submission" date="2017-12" db="EMBL/GenBank/DDBJ databases">
        <title>FDA dAtabase for Regulatory Grade micrObial Sequences (FDA-ARGOS): Supporting development and validation of Infectious Disease Dx tests.</title>
        <authorList>
            <person name="Campos J."/>
            <person name="Goldberg B."/>
            <person name="Tallon L."/>
            <person name="Sadzewicz L."/>
            <person name="Sengamalay N."/>
            <person name="Ott S."/>
            <person name="Godinez A."/>
            <person name="Nagaraj S."/>
            <person name="Vyas G."/>
            <person name="Aluvathingal J."/>
            <person name="Nadendla S."/>
            <person name="Geyer C."/>
            <person name="Nandy P."/>
            <person name="Hobson J."/>
            <person name="Sichtig H."/>
        </authorList>
    </citation>
    <scope>NUCLEOTIDE SEQUENCE</scope>
    <source>
        <strain evidence="1">FDAARGOS_252</strain>
    </source>
</reference>
<accession>A0A1V0GQ79</accession>
<protein>
    <submittedName>
        <fullName evidence="1">Uncharacterized protein</fullName>
    </submittedName>
</protein>
<evidence type="ECO:0000313" key="5">
    <source>
        <dbReference type="Proteomes" id="UP000191257"/>
    </source>
</evidence>
<dbReference type="GeneID" id="78896261"/>
<dbReference type="STRING" id="147645.A6J80_06010"/>
<dbReference type="EMBL" id="CP024422">
    <property type="protein sequence ID" value="ATQ54536.1"/>
    <property type="molecule type" value="Genomic_DNA"/>
</dbReference>
<evidence type="ECO:0000313" key="8">
    <source>
        <dbReference type="Proteomes" id="UP000324507"/>
    </source>
</evidence>
<reference evidence="7" key="5">
    <citation type="submission" date="2018-07" db="EMBL/GenBank/DDBJ databases">
        <title>Genome Structure of the Opportunistic Pathogen Paracoccus yeei (Alphaproteobacteria) and Identification of Putative Virulence Factors.</title>
        <authorList>
            <person name="Lasek R."/>
            <person name="Szuplewska M."/>
            <person name="Mitura M."/>
            <person name="Decewicz P."/>
            <person name="Chmielowska C."/>
            <person name="Pawlot A."/>
            <person name="Sentkowska D."/>
            <person name="Czarnecki J."/>
            <person name="Bartosik D."/>
        </authorList>
    </citation>
    <scope>NUCLEOTIDE SEQUENCE [LARGE SCALE GENOMIC DNA]</scope>
    <source>
        <strain evidence="7">CCUG 32053</strain>
    </source>
</reference>
<dbReference type="EMBL" id="CP044081">
    <property type="protein sequence ID" value="QEU09820.1"/>
    <property type="molecule type" value="Genomic_DNA"/>
</dbReference>
<evidence type="ECO:0000313" key="1">
    <source>
        <dbReference type="EMBL" id="ARC35995.1"/>
    </source>
</evidence>
<reference evidence="3" key="4">
    <citation type="journal article" date="2018" name="Front. Microbiol.">
        <title>Genome Structure of the Opportunistic Pathogen Paracoccus yeei (Alphaproteobacteria) and Identification of Putative Virulence Factors.</title>
        <authorList>
            <person name="Lasek R."/>
            <person name="Szuplewska M."/>
            <person name="Mitura M."/>
            <person name="Decewicz P."/>
            <person name="Chmielowska C."/>
            <person name="Pawlot A."/>
            <person name="Sentkowska D."/>
            <person name="Czarnecki J."/>
            <person name="Bartosik D."/>
        </authorList>
    </citation>
    <scope>NUCLEOTIDE SEQUENCE</scope>
    <source>
        <strain evidence="3">CCUG 32053</strain>
    </source>
</reference>
<dbReference type="EMBL" id="CP020442">
    <property type="protein sequence ID" value="ARC35995.1"/>
    <property type="molecule type" value="Genomic_DNA"/>
</dbReference>
<dbReference type="EMBL" id="CP031078">
    <property type="protein sequence ID" value="AYF01894.1"/>
    <property type="molecule type" value="Genomic_DNA"/>
</dbReference>
<name>A0A1V0GQ79_9RHOB</name>
<evidence type="ECO:0000313" key="3">
    <source>
        <dbReference type="EMBL" id="AYF01894.1"/>
    </source>
</evidence>